<dbReference type="RefSeq" id="WP_010396932.1">
    <property type="nucleotide sequence ID" value="NZ_BSFH01000028.1"/>
</dbReference>
<gene>
    <name evidence="6" type="ORF">GCM10017635_20200</name>
</gene>
<dbReference type="Proteomes" id="UP001143349">
    <property type="component" value="Unassembled WGS sequence"/>
</dbReference>
<dbReference type="EMBL" id="BSFH01000028">
    <property type="protein sequence ID" value="GLK64549.1"/>
    <property type="molecule type" value="Genomic_DNA"/>
</dbReference>
<dbReference type="InterPro" id="IPR027417">
    <property type="entry name" value="P-loop_NTPase"/>
</dbReference>
<dbReference type="SUPFAM" id="SSF52540">
    <property type="entry name" value="P-loop containing nucleoside triphosphate hydrolases"/>
    <property type="match status" value="1"/>
</dbReference>
<dbReference type="FunFam" id="3.40.50.300:FF:000134">
    <property type="entry name" value="Iron-enterobactin ABC transporter ATP-binding protein"/>
    <property type="match status" value="1"/>
</dbReference>
<comment type="caution">
    <text evidence="6">The sequence shown here is derived from an EMBL/GenBank/DDBJ whole genome shotgun (WGS) entry which is preliminary data.</text>
</comment>
<dbReference type="GO" id="GO:0016887">
    <property type="term" value="F:ATP hydrolysis activity"/>
    <property type="evidence" value="ECO:0007669"/>
    <property type="project" value="InterPro"/>
</dbReference>
<reference evidence="6" key="2">
    <citation type="submission" date="2023-01" db="EMBL/GenBank/DDBJ databases">
        <authorList>
            <person name="Sun Q."/>
            <person name="Evtushenko L."/>
        </authorList>
    </citation>
    <scope>NUCLEOTIDE SEQUENCE</scope>
    <source>
        <strain evidence="6">VKM B-2222</strain>
    </source>
</reference>
<keyword evidence="3" id="KW-0547">Nucleotide-binding</keyword>
<name>A0AAD3NZT5_9RHOB</name>
<dbReference type="InterPro" id="IPR003439">
    <property type="entry name" value="ABC_transporter-like_ATP-bd"/>
</dbReference>
<reference evidence="6" key="1">
    <citation type="journal article" date="2014" name="Int. J. Syst. Evol. Microbiol.">
        <title>Complete genome sequence of Corynebacterium casei LMG S-19264T (=DSM 44701T), isolated from a smear-ripened cheese.</title>
        <authorList>
            <consortium name="US DOE Joint Genome Institute (JGI-PGF)"/>
            <person name="Walter F."/>
            <person name="Albersmeier A."/>
            <person name="Kalinowski J."/>
            <person name="Ruckert C."/>
        </authorList>
    </citation>
    <scope>NUCLEOTIDE SEQUENCE</scope>
    <source>
        <strain evidence="6">VKM B-2222</strain>
    </source>
</reference>
<comment type="similarity">
    <text evidence="1">Belongs to the ABC transporter superfamily.</text>
</comment>
<organism evidence="6 7">
    <name type="scientific">Paracoccus kondratievae</name>
    <dbReference type="NCBI Taxonomy" id="135740"/>
    <lineage>
        <taxon>Bacteria</taxon>
        <taxon>Pseudomonadati</taxon>
        <taxon>Pseudomonadota</taxon>
        <taxon>Alphaproteobacteria</taxon>
        <taxon>Rhodobacterales</taxon>
        <taxon>Paracoccaceae</taxon>
        <taxon>Paracoccus</taxon>
    </lineage>
</organism>
<evidence type="ECO:0000313" key="6">
    <source>
        <dbReference type="EMBL" id="GLK64549.1"/>
    </source>
</evidence>
<feature type="domain" description="ABC transporter" evidence="5">
    <location>
        <begin position="3"/>
        <end position="234"/>
    </location>
</feature>
<dbReference type="PANTHER" id="PTHR42794:SF2">
    <property type="entry name" value="ABC TRANSPORTER ATP-BINDING PROTEIN"/>
    <property type="match status" value="1"/>
</dbReference>
<evidence type="ECO:0000313" key="7">
    <source>
        <dbReference type="Proteomes" id="UP001143349"/>
    </source>
</evidence>
<accession>A0AAD3NZT5</accession>
<proteinExistence type="inferred from homology"/>
<protein>
    <submittedName>
        <fullName evidence="6">Histidinol-phosphatase</fullName>
    </submittedName>
</protein>
<keyword evidence="4" id="KW-0067">ATP-binding</keyword>
<evidence type="ECO:0000256" key="4">
    <source>
        <dbReference type="ARBA" id="ARBA00022840"/>
    </source>
</evidence>
<evidence type="ECO:0000256" key="3">
    <source>
        <dbReference type="ARBA" id="ARBA00022741"/>
    </source>
</evidence>
<dbReference type="PROSITE" id="PS50893">
    <property type="entry name" value="ABC_TRANSPORTER_2"/>
    <property type="match status" value="1"/>
</dbReference>
<dbReference type="InterPro" id="IPR003593">
    <property type="entry name" value="AAA+_ATPase"/>
</dbReference>
<keyword evidence="7" id="KW-1185">Reference proteome</keyword>
<dbReference type="Gene3D" id="3.40.50.300">
    <property type="entry name" value="P-loop containing nucleotide triphosphate hydrolases"/>
    <property type="match status" value="1"/>
</dbReference>
<sequence length="255" mass="27498">MRLRTANLGWRAGTRPIVEGVTLEIAPGETFGLIGPNGSGKSTLLRLIAGLLPPSAGRVWLGETPLASLSRREVARRIAFVEQQAETTEALTVRDAVGLGRTPWLSALSPFGAGDAAIVEHALCAVGMEHMAGAQWQTLSGGERQRVHIARALAQRPRLLLLDEPTNHLDIHHQLALLRLVHRLPVTVVLALHDLNQALGCDRIGVMAQGRLIACGPPAKVLTPEQLAKTFRVGATALTDPVDDTVLFRFRCLEE</sequence>
<dbReference type="PANTHER" id="PTHR42794">
    <property type="entry name" value="HEMIN IMPORT ATP-BINDING PROTEIN HMUV"/>
    <property type="match status" value="1"/>
</dbReference>
<evidence type="ECO:0000256" key="1">
    <source>
        <dbReference type="ARBA" id="ARBA00005417"/>
    </source>
</evidence>
<evidence type="ECO:0000256" key="2">
    <source>
        <dbReference type="ARBA" id="ARBA00022448"/>
    </source>
</evidence>
<evidence type="ECO:0000259" key="5">
    <source>
        <dbReference type="PROSITE" id="PS50893"/>
    </source>
</evidence>
<keyword evidence="2" id="KW-0813">Transport</keyword>
<dbReference type="SMART" id="SM00382">
    <property type="entry name" value="AAA"/>
    <property type="match status" value="1"/>
</dbReference>
<dbReference type="Pfam" id="PF00005">
    <property type="entry name" value="ABC_tran"/>
    <property type="match status" value="1"/>
</dbReference>
<dbReference type="AlphaFoldDB" id="A0AAD3NZT5"/>
<dbReference type="GO" id="GO:0005524">
    <property type="term" value="F:ATP binding"/>
    <property type="evidence" value="ECO:0007669"/>
    <property type="project" value="UniProtKB-KW"/>
</dbReference>
<dbReference type="CDD" id="cd03214">
    <property type="entry name" value="ABC_Iron-Siderophores_B12_Hemin"/>
    <property type="match status" value="1"/>
</dbReference>